<feature type="region of interest" description="Disordered" evidence="4">
    <location>
        <begin position="252"/>
        <end position="289"/>
    </location>
</feature>
<keyword evidence="5" id="KW-0472">Membrane</keyword>
<feature type="transmembrane region" description="Helical" evidence="5">
    <location>
        <begin position="47"/>
        <end position="68"/>
    </location>
</feature>
<evidence type="ECO:0000313" key="7">
    <source>
        <dbReference type="Proteomes" id="UP001049176"/>
    </source>
</evidence>
<evidence type="ECO:0000256" key="5">
    <source>
        <dbReference type="SAM" id="Phobius"/>
    </source>
</evidence>
<dbReference type="EMBL" id="CM032182">
    <property type="protein sequence ID" value="KAG7097809.1"/>
    <property type="molecule type" value="Genomic_DNA"/>
</dbReference>
<name>A0A9P7UZY6_9AGAR</name>
<feature type="compositionally biased region" description="Basic residues" evidence="4">
    <location>
        <begin position="279"/>
        <end position="289"/>
    </location>
</feature>
<evidence type="ECO:0000256" key="1">
    <source>
        <dbReference type="ARBA" id="ARBA00004685"/>
    </source>
</evidence>
<proteinExistence type="inferred from homology"/>
<keyword evidence="7" id="KW-1185">Reference proteome</keyword>
<reference evidence="6" key="1">
    <citation type="journal article" date="2021" name="Genome Biol. Evol.">
        <title>The assembled and annotated genome of the fairy-ring fungus Marasmius oreades.</title>
        <authorList>
            <person name="Hiltunen M."/>
            <person name="Ament-Velasquez S.L."/>
            <person name="Johannesson H."/>
        </authorList>
    </citation>
    <scope>NUCLEOTIDE SEQUENCE</scope>
    <source>
        <strain evidence="6">03SP1</strain>
    </source>
</reference>
<dbReference type="Proteomes" id="UP001049176">
    <property type="component" value="Chromosome 2"/>
</dbReference>
<evidence type="ECO:0000256" key="2">
    <source>
        <dbReference type="ARBA" id="ARBA00023002"/>
    </source>
</evidence>
<sequence length="289" mass="31994">MIAPAGAATEPTRPSTTSTELRLWDLLLDSPQAPMSRPSYTVSKGTIYAVLLTLFVSLCSNLSTLWTLRGKPTPIAVQIKDDSVLFLPANVHYASLTVEESDRYDLHNELDWSSLFPKGHGFVRLPSTDPEDSSGHVFFAISMYHQLHCLNSFRRLTVNAASGNVSQHHLDHAVHCLSYLRQLLLCHADVALEPARPADTVNGGQTQAVYGEGTTHVCRDWAQVRAWAENNYDEWRKDDVYEVSEGGTLVNVNNAAASPSPHRHAHATDSNSTKPQHSHDHHHHGQVNN</sequence>
<dbReference type="RefSeq" id="XP_043014279.1">
    <property type="nucleotide sequence ID" value="XM_043149672.1"/>
</dbReference>
<keyword evidence="5" id="KW-1133">Transmembrane helix</keyword>
<gene>
    <name evidence="6" type="ORF">E1B28_005128</name>
</gene>
<comment type="similarity">
    <text evidence="3">Belongs to the ustYa family.</text>
</comment>
<dbReference type="GeneID" id="66074204"/>
<evidence type="ECO:0000256" key="3">
    <source>
        <dbReference type="ARBA" id="ARBA00035112"/>
    </source>
</evidence>
<dbReference type="AlphaFoldDB" id="A0A9P7UZY6"/>
<comment type="caution">
    <text evidence="6">The sequence shown here is derived from an EMBL/GenBank/DDBJ whole genome shotgun (WGS) entry which is preliminary data.</text>
</comment>
<dbReference type="KEGG" id="more:E1B28_005128"/>
<dbReference type="GO" id="GO:0016491">
    <property type="term" value="F:oxidoreductase activity"/>
    <property type="evidence" value="ECO:0007669"/>
    <property type="project" value="UniProtKB-KW"/>
</dbReference>
<dbReference type="OrthoDB" id="3687641at2759"/>
<comment type="pathway">
    <text evidence="1">Mycotoxin biosynthesis.</text>
</comment>
<dbReference type="PANTHER" id="PTHR33365">
    <property type="entry name" value="YALI0B05434P"/>
    <property type="match status" value="1"/>
</dbReference>
<accession>A0A9P7UZY6</accession>
<keyword evidence="2" id="KW-0560">Oxidoreductase</keyword>
<dbReference type="InterPro" id="IPR021765">
    <property type="entry name" value="UstYa-like"/>
</dbReference>
<organism evidence="6 7">
    <name type="scientific">Marasmius oreades</name>
    <name type="common">fairy-ring Marasmius</name>
    <dbReference type="NCBI Taxonomy" id="181124"/>
    <lineage>
        <taxon>Eukaryota</taxon>
        <taxon>Fungi</taxon>
        <taxon>Dikarya</taxon>
        <taxon>Basidiomycota</taxon>
        <taxon>Agaricomycotina</taxon>
        <taxon>Agaricomycetes</taxon>
        <taxon>Agaricomycetidae</taxon>
        <taxon>Agaricales</taxon>
        <taxon>Marasmiineae</taxon>
        <taxon>Marasmiaceae</taxon>
        <taxon>Marasmius</taxon>
    </lineage>
</organism>
<dbReference type="PANTHER" id="PTHR33365:SF11">
    <property type="entry name" value="TAT PATHWAY SIGNAL SEQUENCE"/>
    <property type="match status" value="1"/>
</dbReference>
<dbReference type="GO" id="GO:0043386">
    <property type="term" value="P:mycotoxin biosynthetic process"/>
    <property type="evidence" value="ECO:0007669"/>
    <property type="project" value="InterPro"/>
</dbReference>
<dbReference type="Pfam" id="PF11807">
    <property type="entry name" value="UstYa"/>
    <property type="match status" value="1"/>
</dbReference>
<evidence type="ECO:0000256" key="4">
    <source>
        <dbReference type="SAM" id="MobiDB-lite"/>
    </source>
</evidence>
<protein>
    <submittedName>
        <fullName evidence="6">Uncharacterized protein</fullName>
    </submittedName>
</protein>
<keyword evidence="5" id="KW-0812">Transmembrane</keyword>
<evidence type="ECO:0000313" key="6">
    <source>
        <dbReference type="EMBL" id="KAG7097809.1"/>
    </source>
</evidence>